<organism evidence="1 2">
    <name type="scientific">Microbacterium barkeri</name>
    <dbReference type="NCBI Taxonomy" id="33917"/>
    <lineage>
        <taxon>Bacteria</taxon>
        <taxon>Bacillati</taxon>
        <taxon>Actinomycetota</taxon>
        <taxon>Actinomycetes</taxon>
        <taxon>Micrococcales</taxon>
        <taxon>Microbacteriaceae</taxon>
        <taxon>Microbacterium</taxon>
    </lineage>
</organism>
<evidence type="ECO:0008006" key="3">
    <source>
        <dbReference type="Google" id="ProtNLM"/>
    </source>
</evidence>
<name>A0A9W6H1T7_9MICO</name>
<protein>
    <recommendedName>
        <fullName evidence="3">Leucine-zipper of insertion element IS481</fullName>
    </recommendedName>
</protein>
<dbReference type="RefSeq" id="WP_271172415.1">
    <property type="nucleotide sequence ID" value="NZ_BSEJ01000002.1"/>
</dbReference>
<dbReference type="AlphaFoldDB" id="A0A9W6H1T7"/>
<comment type="caution">
    <text evidence="1">The sequence shown here is derived from an EMBL/GenBank/DDBJ whole genome shotgun (WGS) entry which is preliminary data.</text>
</comment>
<proteinExistence type="predicted"/>
<gene>
    <name evidence="1" type="ORF">GCM10017576_08410</name>
</gene>
<reference evidence="1" key="1">
    <citation type="journal article" date="2014" name="Int. J. Syst. Evol. Microbiol.">
        <title>Complete genome sequence of Corynebacterium casei LMG S-19264T (=DSM 44701T), isolated from a smear-ripened cheese.</title>
        <authorList>
            <consortium name="US DOE Joint Genome Institute (JGI-PGF)"/>
            <person name="Walter F."/>
            <person name="Albersmeier A."/>
            <person name="Kalinowski J."/>
            <person name="Ruckert C."/>
        </authorList>
    </citation>
    <scope>NUCLEOTIDE SEQUENCE</scope>
    <source>
        <strain evidence="1">VKM Ac-1020</strain>
    </source>
</reference>
<reference evidence="1" key="2">
    <citation type="submission" date="2023-01" db="EMBL/GenBank/DDBJ databases">
        <authorList>
            <person name="Sun Q."/>
            <person name="Evtushenko L."/>
        </authorList>
    </citation>
    <scope>NUCLEOTIDE SEQUENCE</scope>
    <source>
        <strain evidence="1">VKM Ac-1020</strain>
    </source>
</reference>
<dbReference type="EMBL" id="BSEJ01000002">
    <property type="protein sequence ID" value="GLJ60712.1"/>
    <property type="molecule type" value="Genomic_DNA"/>
</dbReference>
<evidence type="ECO:0000313" key="1">
    <source>
        <dbReference type="EMBL" id="GLJ60712.1"/>
    </source>
</evidence>
<dbReference type="SUPFAM" id="SSF46689">
    <property type="entry name" value="Homeodomain-like"/>
    <property type="match status" value="1"/>
</dbReference>
<keyword evidence="2" id="KW-1185">Reference proteome</keyword>
<sequence>MSHANAALTPRQRLRLAQKIVDEEWTVAAAADYFCVSWPTAAEWARRCVELGEAVMADRSPHTRMRIRTRARRTV</sequence>
<dbReference type="Proteomes" id="UP001142462">
    <property type="component" value="Unassembled WGS sequence"/>
</dbReference>
<accession>A0A9W6H1T7</accession>
<dbReference type="InterPro" id="IPR009057">
    <property type="entry name" value="Homeodomain-like_sf"/>
</dbReference>
<evidence type="ECO:0000313" key="2">
    <source>
        <dbReference type="Proteomes" id="UP001142462"/>
    </source>
</evidence>